<dbReference type="Proteomes" id="UP000281343">
    <property type="component" value="Unassembled WGS sequence"/>
</dbReference>
<evidence type="ECO:0000256" key="4">
    <source>
        <dbReference type="PROSITE-ProRule" id="PRU00433"/>
    </source>
</evidence>
<organism evidence="6 7">
    <name type="scientific">Rhodophyticola porphyridii</name>
    <dbReference type="NCBI Taxonomy" id="1852017"/>
    <lineage>
        <taxon>Bacteria</taxon>
        <taxon>Pseudomonadati</taxon>
        <taxon>Pseudomonadota</taxon>
        <taxon>Alphaproteobacteria</taxon>
        <taxon>Rhodobacterales</taxon>
        <taxon>Roseobacteraceae</taxon>
        <taxon>Rhodophyticola</taxon>
    </lineage>
</organism>
<evidence type="ECO:0000313" key="7">
    <source>
        <dbReference type="Proteomes" id="UP000281343"/>
    </source>
</evidence>
<keyword evidence="2 4" id="KW-0479">Metal-binding</keyword>
<sequence>MLLSIPLAAWLVLVEPTAEAGPGLLEWRNAEVVDRGAALYAETCAVCHGIGLEGERDWQIRGEDGLMPAPPHDETGHTWHHPDEMLFAITKYGSEAVIGNGYQSNMIGFGEVLSDEEILAVLAYIKSTWPENVIEIHDEVNANAAR</sequence>
<dbReference type="OrthoDB" id="9811281at2"/>
<dbReference type="EMBL" id="RCNT01000011">
    <property type="protein sequence ID" value="RMA40824.1"/>
    <property type="molecule type" value="Genomic_DNA"/>
</dbReference>
<keyword evidence="7" id="KW-1185">Reference proteome</keyword>
<dbReference type="InterPro" id="IPR051459">
    <property type="entry name" value="Cytochrome_c-type_DH"/>
</dbReference>
<dbReference type="GO" id="GO:0009055">
    <property type="term" value="F:electron transfer activity"/>
    <property type="evidence" value="ECO:0007669"/>
    <property type="project" value="InterPro"/>
</dbReference>
<reference evidence="6 7" key="1">
    <citation type="submission" date="2018-10" db="EMBL/GenBank/DDBJ databases">
        <authorList>
            <person name="Jung H.S."/>
            <person name="Jeon C.O."/>
        </authorList>
    </citation>
    <scope>NUCLEOTIDE SEQUENCE [LARGE SCALE GENOMIC DNA]</scope>
    <source>
        <strain evidence="6 7">MA-7-27</strain>
    </source>
</reference>
<dbReference type="AlphaFoldDB" id="A0A3L9XW33"/>
<keyword evidence="3 4" id="KW-0408">Iron</keyword>
<gene>
    <name evidence="6" type="ORF">D9R08_17820</name>
</gene>
<keyword evidence="1 4" id="KW-0349">Heme</keyword>
<comment type="caution">
    <text evidence="6">The sequence shown here is derived from an EMBL/GenBank/DDBJ whole genome shotgun (WGS) entry which is preliminary data.</text>
</comment>
<dbReference type="PROSITE" id="PS51007">
    <property type="entry name" value="CYTC"/>
    <property type="match status" value="1"/>
</dbReference>
<name>A0A3L9XW33_9RHOB</name>
<accession>A0A3L9XW33</accession>
<evidence type="ECO:0000259" key="5">
    <source>
        <dbReference type="PROSITE" id="PS51007"/>
    </source>
</evidence>
<dbReference type="PANTHER" id="PTHR35008:SF4">
    <property type="entry name" value="BLL4482 PROTEIN"/>
    <property type="match status" value="1"/>
</dbReference>
<evidence type="ECO:0000256" key="3">
    <source>
        <dbReference type="ARBA" id="ARBA00023004"/>
    </source>
</evidence>
<evidence type="ECO:0000256" key="2">
    <source>
        <dbReference type="ARBA" id="ARBA00022723"/>
    </source>
</evidence>
<protein>
    <submittedName>
        <fullName evidence="6">Cytochrome c</fullName>
    </submittedName>
</protein>
<evidence type="ECO:0000313" key="6">
    <source>
        <dbReference type="EMBL" id="RMA40824.1"/>
    </source>
</evidence>
<dbReference type="GO" id="GO:0046872">
    <property type="term" value="F:metal ion binding"/>
    <property type="evidence" value="ECO:0007669"/>
    <property type="project" value="UniProtKB-KW"/>
</dbReference>
<dbReference type="InterPro" id="IPR036909">
    <property type="entry name" value="Cyt_c-like_dom_sf"/>
</dbReference>
<dbReference type="PANTHER" id="PTHR35008">
    <property type="entry name" value="BLL4482 PROTEIN-RELATED"/>
    <property type="match status" value="1"/>
</dbReference>
<dbReference type="Pfam" id="PF00034">
    <property type="entry name" value="Cytochrom_C"/>
    <property type="match status" value="1"/>
</dbReference>
<dbReference type="SUPFAM" id="SSF46626">
    <property type="entry name" value="Cytochrome c"/>
    <property type="match status" value="1"/>
</dbReference>
<dbReference type="InterPro" id="IPR009056">
    <property type="entry name" value="Cyt_c-like_dom"/>
</dbReference>
<evidence type="ECO:0000256" key="1">
    <source>
        <dbReference type="ARBA" id="ARBA00022617"/>
    </source>
</evidence>
<dbReference type="GO" id="GO:0020037">
    <property type="term" value="F:heme binding"/>
    <property type="evidence" value="ECO:0007669"/>
    <property type="project" value="InterPro"/>
</dbReference>
<proteinExistence type="predicted"/>
<dbReference type="Gene3D" id="1.10.760.10">
    <property type="entry name" value="Cytochrome c-like domain"/>
    <property type="match status" value="1"/>
</dbReference>
<feature type="domain" description="Cytochrome c" evidence="5">
    <location>
        <begin position="31"/>
        <end position="129"/>
    </location>
</feature>